<dbReference type="CDD" id="cd20293">
    <property type="entry name" value="cupin_HutD_N"/>
    <property type="match status" value="1"/>
</dbReference>
<proteinExistence type="predicted"/>
<keyword evidence="3" id="KW-1185">Reference proteome</keyword>
<dbReference type="InterPro" id="IPR011051">
    <property type="entry name" value="RmlC_Cupin_sf"/>
</dbReference>
<feature type="region of interest" description="Disordered" evidence="1">
    <location>
        <begin position="143"/>
        <end position="162"/>
    </location>
</feature>
<accession>A0ABW1FEZ4</accession>
<dbReference type="InterPro" id="IPR010282">
    <property type="entry name" value="Uncharacterised_HutD/Ves"/>
</dbReference>
<evidence type="ECO:0000313" key="3">
    <source>
        <dbReference type="Proteomes" id="UP001596241"/>
    </source>
</evidence>
<gene>
    <name evidence="2" type="ORF">ACFP3M_09095</name>
</gene>
<protein>
    <submittedName>
        <fullName evidence="2">HutD family protein</fullName>
    </submittedName>
</protein>
<dbReference type="Proteomes" id="UP001596241">
    <property type="component" value="Unassembled WGS sequence"/>
</dbReference>
<evidence type="ECO:0000256" key="1">
    <source>
        <dbReference type="SAM" id="MobiDB-lite"/>
    </source>
</evidence>
<name>A0ABW1FEZ4_9ACTN</name>
<evidence type="ECO:0000313" key="2">
    <source>
        <dbReference type="EMBL" id="MFC5892968.1"/>
    </source>
</evidence>
<organism evidence="2 3">
    <name type="scientific">Streptomyces ramulosus</name>
    <dbReference type="NCBI Taxonomy" id="47762"/>
    <lineage>
        <taxon>Bacteria</taxon>
        <taxon>Bacillati</taxon>
        <taxon>Actinomycetota</taxon>
        <taxon>Actinomycetes</taxon>
        <taxon>Kitasatosporales</taxon>
        <taxon>Streptomycetaceae</taxon>
        <taxon>Streptomyces</taxon>
    </lineage>
</organism>
<comment type="caution">
    <text evidence="2">The sequence shown here is derived from an EMBL/GenBank/DDBJ whole genome shotgun (WGS) entry which is preliminary data.</text>
</comment>
<dbReference type="Gene3D" id="2.60.120.10">
    <property type="entry name" value="Jelly Rolls"/>
    <property type="match status" value="1"/>
</dbReference>
<dbReference type="PANTHER" id="PTHR37943">
    <property type="entry name" value="PROTEIN VES"/>
    <property type="match status" value="1"/>
</dbReference>
<dbReference type="InterPro" id="IPR014710">
    <property type="entry name" value="RmlC-like_jellyroll"/>
</dbReference>
<dbReference type="RefSeq" id="WP_345086662.1">
    <property type="nucleotide sequence ID" value="NZ_BAAAWG010000010.1"/>
</dbReference>
<dbReference type="PANTHER" id="PTHR37943:SF1">
    <property type="entry name" value="PROTEIN VES"/>
    <property type="match status" value="1"/>
</dbReference>
<reference evidence="3" key="1">
    <citation type="journal article" date="2019" name="Int. J. Syst. Evol. Microbiol.">
        <title>The Global Catalogue of Microorganisms (GCM) 10K type strain sequencing project: providing services to taxonomists for standard genome sequencing and annotation.</title>
        <authorList>
            <consortium name="The Broad Institute Genomics Platform"/>
            <consortium name="The Broad Institute Genome Sequencing Center for Infectious Disease"/>
            <person name="Wu L."/>
            <person name="Ma J."/>
        </authorList>
    </citation>
    <scope>NUCLEOTIDE SEQUENCE [LARGE SCALE GENOMIC DNA]</scope>
    <source>
        <strain evidence="3">CGMCC 1.15809</strain>
    </source>
</reference>
<dbReference type="SUPFAM" id="SSF51182">
    <property type="entry name" value="RmlC-like cupins"/>
    <property type="match status" value="1"/>
</dbReference>
<dbReference type="EMBL" id="JBHSPW010000003">
    <property type="protein sequence ID" value="MFC5892968.1"/>
    <property type="molecule type" value="Genomic_DNA"/>
</dbReference>
<sequence>MRVLRAADRVAAPWSNGGGVTREIAAHPDGAGWDAFDWRISLADVTRDGPYSPLPGIRRILTVADGAGLHLTVDGTTHPPLPRHTPFAFPGAAATDSRLVAGPVVNLNVMTREGRAGADVGVVRGGCTLSAAPGRTMVVALPDGTGEGPGDPDGTEEGPGVPGGTATAAVAVPDRTATAVTGATASVAAVVTSGGAVVELGCYDAVLLPGGVAAQLRTGGVAAVITLVGEGTADGGR</sequence>
<dbReference type="Pfam" id="PF05962">
    <property type="entry name" value="HutD"/>
    <property type="match status" value="1"/>
</dbReference>